<dbReference type="GO" id="GO:0008168">
    <property type="term" value="F:methyltransferase activity"/>
    <property type="evidence" value="ECO:0007669"/>
    <property type="project" value="UniProtKB-KW"/>
</dbReference>
<feature type="domain" description="DUF4214" evidence="3">
    <location>
        <begin position="89"/>
        <end position="138"/>
    </location>
</feature>
<dbReference type="Pfam" id="PF13489">
    <property type="entry name" value="Methyltransf_23"/>
    <property type="match status" value="1"/>
</dbReference>
<keyword evidence="1" id="KW-0175">Coiled coil</keyword>
<dbReference type="AlphaFoldDB" id="A0A4U5JKT2"/>
<dbReference type="Pfam" id="PF13946">
    <property type="entry name" value="DUF4214"/>
    <property type="match status" value="1"/>
</dbReference>
<dbReference type="Gene3D" id="3.40.50.150">
    <property type="entry name" value="Vaccinia Virus protein VP39"/>
    <property type="match status" value="1"/>
</dbReference>
<evidence type="ECO:0000313" key="4">
    <source>
        <dbReference type="EMBL" id="TKR29715.1"/>
    </source>
</evidence>
<dbReference type="EMBL" id="SZUA01000003">
    <property type="protein sequence ID" value="TKR29715.1"/>
    <property type="molecule type" value="Genomic_DNA"/>
</dbReference>
<dbReference type="Proteomes" id="UP000308707">
    <property type="component" value="Unassembled WGS sequence"/>
</dbReference>
<organism evidence="4 5">
    <name type="scientific">Luteimonas gilva</name>
    <dbReference type="NCBI Taxonomy" id="2572684"/>
    <lineage>
        <taxon>Bacteria</taxon>
        <taxon>Pseudomonadati</taxon>
        <taxon>Pseudomonadota</taxon>
        <taxon>Gammaproteobacteria</taxon>
        <taxon>Lysobacterales</taxon>
        <taxon>Lysobacteraceae</taxon>
        <taxon>Luteimonas</taxon>
    </lineage>
</organism>
<keyword evidence="5" id="KW-1185">Reference proteome</keyword>
<dbReference type="CDD" id="cd02440">
    <property type="entry name" value="AdoMet_MTases"/>
    <property type="match status" value="1"/>
</dbReference>
<protein>
    <submittedName>
        <fullName evidence="4">Methyltransferase domain-containing protein</fullName>
    </submittedName>
</protein>
<evidence type="ECO:0000259" key="3">
    <source>
        <dbReference type="Pfam" id="PF13946"/>
    </source>
</evidence>
<evidence type="ECO:0000256" key="1">
    <source>
        <dbReference type="SAM" id="Coils"/>
    </source>
</evidence>
<dbReference type="SUPFAM" id="SSF53335">
    <property type="entry name" value="S-adenosyl-L-methionine-dependent methyltransferases"/>
    <property type="match status" value="1"/>
</dbReference>
<comment type="caution">
    <text evidence="4">The sequence shown here is derived from an EMBL/GenBank/DDBJ whole genome shotgun (WGS) entry which is preliminary data.</text>
</comment>
<feature type="coiled-coil region" evidence="1">
    <location>
        <begin position="231"/>
        <end position="258"/>
    </location>
</feature>
<gene>
    <name evidence="4" type="ORF">FCE95_16485</name>
</gene>
<name>A0A4U5JKT2_9GAMM</name>
<dbReference type="InterPro" id="IPR029063">
    <property type="entry name" value="SAM-dependent_MTases_sf"/>
</dbReference>
<evidence type="ECO:0000256" key="2">
    <source>
        <dbReference type="SAM" id="MobiDB-lite"/>
    </source>
</evidence>
<dbReference type="PANTHER" id="PTHR43591:SF24">
    <property type="entry name" value="2-METHOXY-6-POLYPRENYL-1,4-BENZOQUINOL METHYLASE, MITOCHONDRIAL"/>
    <property type="match status" value="1"/>
</dbReference>
<keyword evidence="4" id="KW-0489">Methyltransferase</keyword>
<feature type="region of interest" description="Disordered" evidence="2">
    <location>
        <begin position="1"/>
        <end position="38"/>
    </location>
</feature>
<sequence length="503" mass="55647">MSDNKQGAGDLDEMMEQIRRDLARTPPVSEQEPSLDEVMDRVRAEIKRRKDGVEAESVPIGPEAAPAWRPAVPRLPSKRQYTLSELLHYSDADFVDTAYRTVLRRSPDEGGFEHFVAMLRSGALSKVEILGKLRWSAEGRSREVHIDGLLAPYLLHTWRRKPVIGPVISWLRGFAMLGTAANRQLALEAAQDHETHHVGRALNTAVGEFEQRLAKLSARLSAIETSAVKDRASAQSLKEDLQRTASSLQETKQRLSRIAPVVEDMEDRRRSQQAASKRLAPLYAAFEDAFRGDRALVRGRCEPYLEFVRAVGAGSQDAPVLDIGCGRGEWLELLRDHGLVGRGIDLNRVFIDICKRQGLDVVEGDAIDCMRAMPSESIGAITSMHLVEHLAFEDVIRLLDEARRVLRPGGLILLETPNPENSSVATLSFYLDPTHRNPIPPETLRWVVGARGFDGATVERLTAMREIAAPPLLADEVPGSASVNVLLAALNAAPDYAVLAWRP</sequence>
<dbReference type="GO" id="GO:0032259">
    <property type="term" value="P:methylation"/>
    <property type="evidence" value="ECO:0007669"/>
    <property type="project" value="UniProtKB-KW"/>
</dbReference>
<evidence type="ECO:0000313" key="5">
    <source>
        <dbReference type="Proteomes" id="UP000308707"/>
    </source>
</evidence>
<dbReference type="RefSeq" id="WP_137268118.1">
    <property type="nucleotide sequence ID" value="NZ_SZUA01000003.1"/>
</dbReference>
<dbReference type="InterPro" id="IPR025282">
    <property type="entry name" value="DUF4214"/>
</dbReference>
<dbReference type="OrthoDB" id="8210690at2"/>
<dbReference type="PANTHER" id="PTHR43591">
    <property type="entry name" value="METHYLTRANSFERASE"/>
    <property type="match status" value="1"/>
</dbReference>
<reference evidence="4 5" key="1">
    <citation type="submission" date="2019-04" db="EMBL/GenBank/DDBJ databases">
        <title>Reference strain of H23.</title>
        <authorList>
            <person name="Luo X."/>
        </authorList>
    </citation>
    <scope>NUCLEOTIDE SEQUENCE [LARGE SCALE GENOMIC DNA]</scope>
    <source>
        <strain evidence="4 5">H23</strain>
    </source>
</reference>
<keyword evidence="4" id="KW-0808">Transferase</keyword>
<proteinExistence type="predicted"/>
<accession>A0A4U5JKT2</accession>